<proteinExistence type="inferred from homology"/>
<evidence type="ECO:0000313" key="7">
    <source>
        <dbReference type="EMBL" id="TPG58352.1"/>
    </source>
</evidence>
<keyword evidence="2 5" id="KW-0808">Transferase</keyword>
<evidence type="ECO:0000256" key="2">
    <source>
        <dbReference type="ARBA" id="ARBA00022679"/>
    </source>
</evidence>
<comment type="similarity">
    <text evidence="1 5">Belongs to the transferase hexapeptide repeat family.</text>
</comment>
<dbReference type="SMART" id="SM01266">
    <property type="entry name" value="Mac"/>
    <property type="match status" value="1"/>
</dbReference>
<dbReference type="RefSeq" id="WP_140474392.1">
    <property type="nucleotide sequence ID" value="NZ_RCZD01000011.1"/>
</dbReference>
<dbReference type="AlphaFoldDB" id="A0A502G9P9"/>
<dbReference type="Gene3D" id="2.160.10.10">
    <property type="entry name" value="Hexapeptide repeat proteins"/>
    <property type="match status" value="1"/>
</dbReference>
<dbReference type="GO" id="GO:0008870">
    <property type="term" value="F:galactoside O-acetyltransferase activity"/>
    <property type="evidence" value="ECO:0007669"/>
    <property type="project" value="TreeGrafter"/>
</dbReference>
<dbReference type="Pfam" id="PF12464">
    <property type="entry name" value="Mac"/>
    <property type="match status" value="1"/>
</dbReference>
<dbReference type="OrthoDB" id="9815592at2"/>
<dbReference type="InterPro" id="IPR001451">
    <property type="entry name" value="Hexapep"/>
</dbReference>
<evidence type="ECO:0000256" key="4">
    <source>
        <dbReference type="ARBA" id="ARBA00023315"/>
    </source>
</evidence>
<evidence type="ECO:0000256" key="3">
    <source>
        <dbReference type="ARBA" id="ARBA00022737"/>
    </source>
</evidence>
<organism evidence="7 8">
    <name type="scientific">Ewingella americana</name>
    <dbReference type="NCBI Taxonomy" id="41202"/>
    <lineage>
        <taxon>Bacteria</taxon>
        <taxon>Pseudomonadati</taxon>
        <taxon>Pseudomonadota</taxon>
        <taxon>Gammaproteobacteria</taxon>
        <taxon>Enterobacterales</taxon>
        <taxon>Yersiniaceae</taxon>
        <taxon>Ewingella</taxon>
    </lineage>
</organism>
<dbReference type="EC" id="2.3.1.-" evidence="5"/>
<name>A0A502G9P9_9GAMM</name>
<sequence length="194" mass="21152">MTEMEKALAGLLYDANYDPLILEQRQAAKRALFEYNHMHPDDISERVDLIKNLLAKTGESLVIESPFHCDYGFNIEIGENFYSNVNLVILDGAKVTIGDNAFIAPNVGLYTAGHPVDHERRNQGLEYARPITIGDNVWLGAGVSVLPGITIGDNCVIAAGSVVNRDIPADSIAAGNPCKVIRPINDSDRKKFSA</sequence>
<keyword evidence="4 5" id="KW-0012">Acyltransferase</keyword>
<dbReference type="Pfam" id="PF00132">
    <property type="entry name" value="Hexapep"/>
    <property type="match status" value="1"/>
</dbReference>
<evidence type="ECO:0000259" key="6">
    <source>
        <dbReference type="SMART" id="SM01266"/>
    </source>
</evidence>
<dbReference type="EMBL" id="RCZD01000011">
    <property type="protein sequence ID" value="TPG58352.1"/>
    <property type="molecule type" value="Genomic_DNA"/>
</dbReference>
<dbReference type="InterPro" id="IPR011004">
    <property type="entry name" value="Trimer_LpxA-like_sf"/>
</dbReference>
<dbReference type="SUPFAM" id="SSF51161">
    <property type="entry name" value="Trimeric LpxA-like enzymes"/>
    <property type="match status" value="1"/>
</dbReference>
<comment type="caution">
    <text evidence="7">The sequence shown here is derived from an EMBL/GenBank/DDBJ whole genome shotgun (WGS) entry which is preliminary data.</text>
</comment>
<dbReference type="InterPro" id="IPR039369">
    <property type="entry name" value="LacA-like"/>
</dbReference>
<feature type="domain" description="Maltose/galactoside acetyltransferase" evidence="6">
    <location>
        <begin position="4"/>
        <end position="59"/>
    </location>
</feature>
<protein>
    <recommendedName>
        <fullName evidence="5">Acetyltransferase</fullName>
        <ecNumber evidence="5">2.3.1.-</ecNumber>
    </recommendedName>
</protein>
<gene>
    <name evidence="7" type="ORF">EAH77_19120</name>
</gene>
<evidence type="ECO:0000313" key="8">
    <source>
        <dbReference type="Proteomes" id="UP000317663"/>
    </source>
</evidence>
<dbReference type="Proteomes" id="UP000317663">
    <property type="component" value="Unassembled WGS sequence"/>
</dbReference>
<dbReference type="FunFam" id="2.160.10.10:FF:000008">
    <property type="entry name" value="Maltose O-acetyltransferase"/>
    <property type="match status" value="1"/>
</dbReference>
<evidence type="ECO:0000256" key="5">
    <source>
        <dbReference type="RuleBase" id="RU367021"/>
    </source>
</evidence>
<keyword evidence="3" id="KW-0677">Repeat</keyword>
<keyword evidence="8" id="KW-1185">Reference proteome</keyword>
<reference evidence="7 8" key="1">
    <citation type="journal article" date="2019" name="Environ. Microbiol.">
        <title>Species interactions and distinct microbial communities in high Arctic permafrost affected cryosols are associated with the CH4 and CO2 gas fluxes.</title>
        <authorList>
            <person name="Altshuler I."/>
            <person name="Hamel J."/>
            <person name="Turney S."/>
            <person name="Magnuson E."/>
            <person name="Levesque R."/>
            <person name="Greer C."/>
            <person name="Whyte L.G."/>
        </authorList>
    </citation>
    <scope>NUCLEOTIDE SEQUENCE [LARGE SCALE GENOMIC DNA]</scope>
    <source>
        <strain evidence="7 8">E4</strain>
    </source>
</reference>
<dbReference type="PANTHER" id="PTHR43017:SF1">
    <property type="entry name" value="ACETYLTRANSFERASE YJL218W-RELATED"/>
    <property type="match status" value="1"/>
</dbReference>
<evidence type="ECO:0000256" key="1">
    <source>
        <dbReference type="ARBA" id="ARBA00007274"/>
    </source>
</evidence>
<dbReference type="CDD" id="cd03357">
    <property type="entry name" value="LbH_MAT_GAT"/>
    <property type="match status" value="1"/>
</dbReference>
<dbReference type="InterPro" id="IPR024688">
    <property type="entry name" value="Mac_dom"/>
</dbReference>
<dbReference type="PANTHER" id="PTHR43017">
    <property type="entry name" value="GALACTOSIDE O-ACETYLTRANSFERASE"/>
    <property type="match status" value="1"/>
</dbReference>
<accession>A0A502G9P9</accession>